<evidence type="ECO:0000313" key="2">
    <source>
        <dbReference type="EMBL" id="GBE87508.1"/>
    </source>
</evidence>
<gene>
    <name evidence="2" type="ORF">SCP_1101850</name>
</gene>
<proteinExistence type="predicted"/>
<dbReference type="EMBL" id="BFAD01000011">
    <property type="protein sequence ID" value="GBE87508.1"/>
    <property type="molecule type" value="Genomic_DNA"/>
</dbReference>
<accession>A0A401GZC3</accession>
<evidence type="ECO:0000256" key="1">
    <source>
        <dbReference type="SAM" id="MobiDB-lite"/>
    </source>
</evidence>
<organism evidence="2 3">
    <name type="scientific">Sparassis crispa</name>
    <dbReference type="NCBI Taxonomy" id="139825"/>
    <lineage>
        <taxon>Eukaryota</taxon>
        <taxon>Fungi</taxon>
        <taxon>Dikarya</taxon>
        <taxon>Basidiomycota</taxon>
        <taxon>Agaricomycotina</taxon>
        <taxon>Agaricomycetes</taxon>
        <taxon>Polyporales</taxon>
        <taxon>Sparassidaceae</taxon>
        <taxon>Sparassis</taxon>
    </lineage>
</organism>
<dbReference type="AlphaFoldDB" id="A0A401GZC3"/>
<protein>
    <submittedName>
        <fullName evidence="2">Uncharacterized protein</fullName>
    </submittedName>
</protein>
<evidence type="ECO:0000313" key="3">
    <source>
        <dbReference type="Proteomes" id="UP000287166"/>
    </source>
</evidence>
<dbReference type="RefSeq" id="XP_027618421.1">
    <property type="nucleotide sequence ID" value="XM_027762620.1"/>
</dbReference>
<reference evidence="2 3" key="1">
    <citation type="journal article" date="2018" name="Sci. Rep.">
        <title>Genome sequence of the cauliflower mushroom Sparassis crispa (Hanabiratake) and its association with beneficial usage.</title>
        <authorList>
            <person name="Kiyama R."/>
            <person name="Furutani Y."/>
            <person name="Kawaguchi K."/>
            <person name="Nakanishi T."/>
        </authorList>
    </citation>
    <scope>NUCLEOTIDE SEQUENCE [LARGE SCALE GENOMIC DNA]</scope>
</reference>
<dbReference type="InParanoid" id="A0A401GZC3"/>
<keyword evidence="3" id="KW-1185">Reference proteome</keyword>
<sequence length="75" mass="8203">MQLELLTCASNSPVARPWFADATYHNRGPSPLGSQRTADDLLREAKSDAAQRARLPRSRLSFAPNGKRANRPAGN</sequence>
<comment type="caution">
    <text evidence="2">The sequence shown here is derived from an EMBL/GenBank/DDBJ whole genome shotgun (WGS) entry which is preliminary data.</text>
</comment>
<feature type="region of interest" description="Disordered" evidence="1">
    <location>
        <begin position="46"/>
        <end position="75"/>
    </location>
</feature>
<dbReference type="Proteomes" id="UP000287166">
    <property type="component" value="Unassembled WGS sequence"/>
</dbReference>
<name>A0A401GZC3_9APHY</name>
<dbReference type="GeneID" id="38784425"/>